<evidence type="ECO:0000256" key="9">
    <source>
        <dbReference type="ARBA" id="ARBA00023034"/>
    </source>
</evidence>
<dbReference type="Pfam" id="PF00025">
    <property type="entry name" value="Arf"/>
    <property type="match status" value="1"/>
</dbReference>
<keyword evidence="5 11" id="KW-0547">Nucleotide-binding</keyword>
<dbReference type="PANTHER" id="PTHR45684">
    <property type="entry name" value="RE74312P"/>
    <property type="match status" value="1"/>
</dbReference>
<dbReference type="GO" id="GO:0006886">
    <property type="term" value="P:intracellular protein transport"/>
    <property type="evidence" value="ECO:0007669"/>
    <property type="project" value="InterPro"/>
</dbReference>
<keyword evidence="10 12" id="KW-0342">GTP-binding</keyword>
<keyword evidence="14" id="KW-1185">Reference proteome</keyword>
<comment type="subcellular location">
    <subcellularLocation>
        <location evidence="1">Endoplasmic reticulum</location>
    </subcellularLocation>
    <subcellularLocation>
        <location evidence="2">Golgi apparatus</location>
    </subcellularLocation>
</comment>
<comment type="similarity">
    <text evidence="3">Belongs to the small GTPase superfamily. SAR1 family.</text>
</comment>
<evidence type="ECO:0000256" key="2">
    <source>
        <dbReference type="ARBA" id="ARBA00004555"/>
    </source>
</evidence>
<feature type="binding site" evidence="11">
    <location>
        <position position="61"/>
    </location>
    <ligand>
        <name>GTP</name>
        <dbReference type="ChEBI" id="CHEBI:37565"/>
    </ligand>
</feature>
<keyword evidence="9" id="KW-0333">Golgi apparatus</keyword>
<dbReference type="GO" id="GO:0005783">
    <property type="term" value="C:endoplasmic reticulum"/>
    <property type="evidence" value="ECO:0007669"/>
    <property type="project" value="UniProtKB-SubCell"/>
</dbReference>
<evidence type="ECO:0000256" key="7">
    <source>
        <dbReference type="ARBA" id="ARBA00022892"/>
    </source>
</evidence>
<organism evidence="13 14">
    <name type="scientific">Xylaria bambusicola</name>
    <dbReference type="NCBI Taxonomy" id="326684"/>
    <lineage>
        <taxon>Eukaryota</taxon>
        <taxon>Fungi</taxon>
        <taxon>Dikarya</taxon>
        <taxon>Ascomycota</taxon>
        <taxon>Pezizomycotina</taxon>
        <taxon>Sordariomycetes</taxon>
        <taxon>Xylariomycetidae</taxon>
        <taxon>Xylariales</taxon>
        <taxon>Xylariaceae</taxon>
        <taxon>Xylaria</taxon>
    </lineage>
</organism>
<dbReference type="GO" id="GO:0005794">
    <property type="term" value="C:Golgi apparatus"/>
    <property type="evidence" value="ECO:0007669"/>
    <property type="project" value="UniProtKB-SubCell"/>
</dbReference>
<evidence type="ECO:0000256" key="4">
    <source>
        <dbReference type="ARBA" id="ARBA00022448"/>
    </source>
</evidence>
<keyword evidence="4" id="KW-0813">Transport</keyword>
<evidence type="ECO:0000313" key="13">
    <source>
        <dbReference type="EMBL" id="KAK5636386.1"/>
    </source>
</evidence>
<dbReference type="EMBL" id="JAWHQM010000068">
    <property type="protein sequence ID" value="KAK5636386.1"/>
    <property type="molecule type" value="Genomic_DNA"/>
</dbReference>
<dbReference type="AlphaFoldDB" id="A0AAN7V085"/>
<gene>
    <name evidence="13" type="ORF">RRF57_012098</name>
</gene>
<dbReference type="GO" id="GO:0003924">
    <property type="term" value="F:GTPase activity"/>
    <property type="evidence" value="ECO:0007669"/>
    <property type="project" value="InterPro"/>
</dbReference>
<dbReference type="SUPFAM" id="SSF52540">
    <property type="entry name" value="P-loop containing nucleoside triphosphate hydrolases"/>
    <property type="match status" value="1"/>
</dbReference>
<keyword evidence="6" id="KW-0256">Endoplasmic reticulum</keyword>
<feature type="binding site" evidence="12">
    <location>
        <begin position="61"/>
        <end position="64"/>
    </location>
    <ligand>
        <name>GTP</name>
        <dbReference type="ChEBI" id="CHEBI:37565"/>
    </ligand>
</feature>
<protein>
    <submittedName>
        <fullName evidence="13">Uncharacterized protein</fullName>
    </submittedName>
</protein>
<dbReference type="Proteomes" id="UP001305414">
    <property type="component" value="Unassembled WGS sequence"/>
</dbReference>
<evidence type="ECO:0000256" key="10">
    <source>
        <dbReference type="ARBA" id="ARBA00023134"/>
    </source>
</evidence>
<comment type="caution">
    <text evidence="13">The sequence shown here is derived from an EMBL/GenBank/DDBJ whole genome shotgun (WGS) entry which is preliminary data.</text>
</comment>
<evidence type="ECO:0000256" key="5">
    <source>
        <dbReference type="ARBA" id="ARBA00022741"/>
    </source>
</evidence>
<dbReference type="GO" id="GO:0016192">
    <property type="term" value="P:vesicle-mediated transport"/>
    <property type="evidence" value="ECO:0007669"/>
    <property type="project" value="UniProtKB-KW"/>
</dbReference>
<dbReference type="InterPro" id="IPR006687">
    <property type="entry name" value="Small_GTPase_SAR1"/>
</dbReference>
<dbReference type="Gene3D" id="3.40.50.300">
    <property type="entry name" value="P-loop containing nucleotide triphosphate hydrolases"/>
    <property type="match status" value="1"/>
</dbReference>
<dbReference type="GO" id="GO:0005525">
    <property type="term" value="F:GTP binding"/>
    <property type="evidence" value="ECO:0007669"/>
    <property type="project" value="UniProtKB-KW"/>
</dbReference>
<evidence type="ECO:0000256" key="3">
    <source>
        <dbReference type="ARBA" id="ARBA00007507"/>
    </source>
</evidence>
<evidence type="ECO:0000256" key="12">
    <source>
        <dbReference type="PIRSR" id="PIRSR606689-1"/>
    </source>
</evidence>
<keyword evidence="7" id="KW-0931">ER-Golgi transport</keyword>
<feature type="binding site" evidence="11">
    <location>
        <position position="95"/>
    </location>
    <ligand>
        <name>GTP</name>
        <dbReference type="ChEBI" id="CHEBI:37565"/>
    </ligand>
</feature>
<proteinExistence type="inferred from homology"/>
<keyword evidence="8" id="KW-0653">Protein transport</keyword>
<evidence type="ECO:0000256" key="8">
    <source>
        <dbReference type="ARBA" id="ARBA00022927"/>
    </source>
</evidence>
<reference evidence="13 14" key="1">
    <citation type="submission" date="2023-10" db="EMBL/GenBank/DDBJ databases">
        <title>Draft genome sequence of Xylaria bambusicola isolate GMP-LS, the root and basal stem rot pathogen of sugarcane in Indonesia.</title>
        <authorList>
            <person name="Selvaraj P."/>
            <person name="Muralishankar V."/>
            <person name="Muruganantham S."/>
            <person name="Sp S."/>
            <person name="Haryani S."/>
            <person name="Lau K.J.X."/>
            <person name="Naqvi N.I."/>
        </authorList>
    </citation>
    <scope>NUCLEOTIDE SEQUENCE [LARGE SCALE GENOMIC DNA]</scope>
    <source>
        <strain evidence="13">GMP-LS</strain>
    </source>
</reference>
<evidence type="ECO:0000256" key="11">
    <source>
        <dbReference type="PIRSR" id="PIRSR606687-2"/>
    </source>
</evidence>
<feature type="binding site" evidence="11">
    <location>
        <position position="64"/>
    </location>
    <ligand>
        <name>GTP</name>
        <dbReference type="ChEBI" id="CHEBI:37565"/>
    </ligand>
</feature>
<evidence type="ECO:0000313" key="14">
    <source>
        <dbReference type="Proteomes" id="UP001305414"/>
    </source>
</evidence>
<sequence>MPFVAVDISKEWWITHLRRVSGIVLLVDATDDKRFNIVKDKLDTVLALPEMKSVPIAVLGNYFDDVKAVEDDLRFELGLGYNHGRPIGVYMCSTVWKVGWGPTLQWLV</sequence>
<evidence type="ECO:0000256" key="1">
    <source>
        <dbReference type="ARBA" id="ARBA00004240"/>
    </source>
</evidence>
<evidence type="ECO:0000256" key="6">
    <source>
        <dbReference type="ARBA" id="ARBA00022824"/>
    </source>
</evidence>
<name>A0AAN7V085_9PEZI</name>
<dbReference type="InterPro" id="IPR027417">
    <property type="entry name" value="P-loop_NTPase"/>
</dbReference>
<accession>A0AAN7V085</accession>
<dbReference type="InterPro" id="IPR006689">
    <property type="entry name" value="Small_GTPase_ARF/SAR"/>
</dbReference>